<evidence type="ECO:0000313" key="2">
    <source>
        <dbReference type="Proteomes" id="UP000789702"/>
    </source>
</evidence>
<keyword evidence="2" id="KW-1185">Reference proteome</keyword>
<name>A0ACA9N804_9GLOM</name>
<protein>
    <submittedName>
        <fullName evidence="1">3795_t:CDS:1</fullName>
    </submittedName>
</protein>
<proteinExistence type="predicted"/>
<reference evidence="1" key="1">
    <citation type="submission" date="2021-06" db="EMBL/GenBank/DDBJ databases">
        <authorList>
            <person name="Kallberg Y."/>
            <person name="Tangrot J."/>
            <person name="Rosling A."/>
        </authorList>
    </citation>
    <scope>NUCLEOTIDE SEQUENCE</scope>
    <source>
        <strain evidence="1">IL203A</strain>
    </source>
</reference>
<organism evidence="1 2">
    <name type="scientific">Dentiscutata heterogama</name>
    <dbReference type="NCBI Taxonomy" id="1316150"/>
    <lineage>
        <taxon>Eukaryota</taxon>
        <taxon>Fungi</taxon>
        <taxon>Fungi incertae sedis</taxon>
        <taxon>Mucoromycota</taxon>
        <taxon>Glomeromycotina</taxon>
        <taxon>Glomeromycetes</taxon>
        <taxon>Diversisporales</taxon>
        <taxon>Gigasporaceae</taxon>
        <taxon>Dentiscutata</taxon>
    </lineage>
</organism>
<dbReference type="Proteomes" id="UP000789702">
    <property type="component" value="Unassembled WGS sequence"/>
</dbReference>
<comment type="caution">
    <text evidence="1">The sequence shown here is derived from an EMBL/GenBank/DDBJ whole genome shotgun (WGS) entry which is preliminary data.</text>
</comment>
<gene>
    <name evidence="1" type="ORF">DHETER_LOCUS8795</name>
</gene>
<accession>A0ACA9N804</accession>
<dbReference type="EMBL" id="CAJVPU010014401">
    <property type="protein sequence ID" value="CAG8639858.1"/>
    <property type="molecule type" value="Genomic_DNA"/>
</dbReference>
<sequence length="310" mass="35461">MKEPEIINVREPKPEIDTKESNITFITLVCYDRFEKPHKKLDGALAIPYILDDVKNFGNIEEEILSRTLPEQCGKIKLGHICYQVLNTSKADHYDLKADGAITAFIAGIKNKKKFQLCIYQESESQESNEFNKANKRIRTLETESETINTINTIKKSIYENLPSCDTHIQGCLISEDGRHLKLDGDIVTLWARVDEKTPPNIPHFDKTKYRYPISKRPLNNNSTILNEANSMNYSTSILHANSILTTDLLAYIFPKGSPNGKRFVIKSSLDISGKNYLSEQVISKLFTDEHVNIWIDIENIDVNYDELFD</sequence>
<evidence type="ECO:0000313" key="1">
    <source>
        <dbReference type="EMBL" id="CAG8639858.1"/>
    </source>
</evidence>